<keyword evidence="3" id="KW-0732">Signal</keyword>
<feature type="chain" id="PRO_5012799992" description="Ig-like domain-containing protein" evidence="3">
    <location>
        <begin position="35"/>
        <end position="434"/>
    </location>
</feature>
<dbReference type="PANTHER" id="PTHR16861">
    <property type="entry name" value="GLYCOPROTEIN 38"/>
    <property type="match status" value="1"/>
</dbReference>
<evidence type="ECO:0000313" key="4">
    <source>
        <dbReference type="EMBL" id="OQV17588.1"/>
    </source>
</evidence>
<proteinExistence type="predicted"/>
<feature type="signal peptide" evidence="3">
    <location>
        <begin position="1"/>
        <end position="34"/>
    </location>
</feature>
<feature type="compositionally biased region" description="Low complexity" evidence="1">
    <location>
        <begin position="390"/>
        <end position="399"/>
    </location>
</feature>
<feature type="region of interest" description="Disordered" evidence="1">
    <location>
        <begin position="385"/>
        <end position="404"/>
    </location>
</feature>
<dbReference type="Proteomes" id="UP000192578">
    <property type="component" value="Unassembled WGS sequence"/>
</dbReference>
<reference evidence="5" key="1">
    <citation type="submission" date="2017-01" db="EMBL/GenBank/DDBJ databases">
        <title>Comparative genomics of anhydrobiosis in the tardigrade Hypsibius dujardini.</title>
        <authorList>
            <person name="Yoshida Y."/>
            <person name="Koutsovoulos G."/>
            <person name="Laetsch D."/>
            <person name="Stevens L."/>
            <person name="Kumar S."/>
            <person name="Horikawa D."/>
            <person name="Ishino K."/>
            <person name="Komine S."/>
            <person name="Tomita M."/>
            <person name="Blaxter M."/>
            <person name="Arakawa K."/>
        </authorList>
    </citation>
    <scope>NUCLEOTIDE SEQUENCE [LARGE SCALE GENOMIC DNA]</scope>
    <source>
        <strain evidence="5">Z151</strain>
    </source>
</reference>
<keyword evidence="2" id="KW-1133">Transmembrane helix</keyword>
<evidence type="ECO:0000256" key="1">
    <source>
        <dbReference type="SAM" id="MobiDB-lite"/>
    </source>
</evidence>
<dbReference type="EMBL" id="MTYJ01000059">
    <property type="protein sequence ID" value="OQV17588.1"/>
    <property type="molecule type" value="Genomic_DNA"/>
</dbReference>
<keyword evidence="5" id="KW-1185">Reference proteome</keyword>
<sequence>MSPTFSSIFPVYRLIILSSLIILFFAILSAQGNGADDTAVNVILGATATIACGGYDKVRLNSTGNISDVYSMRFFKNTRSTDYILFTYLDLPPHTIKMPQNEWKERNISFSIQDQPQIRLPNVTFRDDAMYICDLTPASKNQPIISETRVHVVACPETVEVSIINTSADLPASAGNITTTTPASMYPLTPGTPSFLRGTRIQVRCTTVSYPEASLTLSIPGLNLAQPEWQNLTTESAGDRGYTRRTLDGSFTLDASDLKLLKGALTVDCRSSVANGTCTNTNSLALQVLVPQTTTKATTTTVTATTATMTATTESLAVKGAGAGSVDGSPIPAQSLTGAQITGIVIGCLAGVAVIGAVIYFAVRHSNKDLSCKKPQGYSVTGMGVNGRLQQHPQHPQQPHQRRDISHPKAITAYPQHPCPKTGSVTFVDASALL</sequence>
<dbReference type="OrthoDB" id="10057944at2759"/>
<accession>A0A1W0WQV5</accession>
<gene>
    <name evidence="4" type="ORF">BV898_08359</name>
</gene>
<comment type="caution">
    <text evidence="4">The sequence shown here is derived from an EMBL/GenBank/DDBJ whole genome shotgun (WGS) entry which is preliminary data.</text>
</comment>
<feature type="transmembrane region" description="Helical" evidence="2">
    <location>
        <begin position="341"/>
        <end position="363"/>
    </location>
</feature>
<evidence type="ECO:0000256" key="3">
    <source>
        <dbReference type="SAM" id="SignalP"/>
    </source>
</evidence>
<dbReference type="AlphaFoldDB" id="A0A1W0WQV5"/>
<evidence type="ECO:0000256" key="2">
    <source>
        <dbReference type="SAM" id="Phobius"/>
    </source>
</evidence>
<evidence type="ECO:0000313" key="5">
    <source>
        <dbReference type="Proteomes" id="UP000192578"/>
    </source>
</evidence>
<dbReference type="PANTHER" id="PTHR16861:SF4">
    <property type="entry name" value="SH3 DOMAIN PROTEIN (AFU_ORTHOLOGUE AFUA_1G13610)"/>
    <property type="match status" value="1"/>
</dbReference>
<organism evidence="4 5">
    <name type="scientific">Hypsibius exemplaris</name>
    <name type="common">Freshwater tardigrade</name>
    <dbReference type="NCBI Taxonomy" id="2072580"/>
    <lineage>
        <taxon>Eukaryota</taxon>
        <taxon>Metazoa</taxon>
        <taxon>Ecdysozoa</taxon>
        <taxon>Tardigrada</taxon>
        <taxon>Eutardigrada</taxon>
        <taxon>Parachela</taxon>
        <taxon>Hypsibioidea</taxon>
        <taxon>Hypsibiidae</taxon>
        <taxon>Hypsibius</taxon>
    </lineage>
</organism>
<evidence type="ECO:0008006" key="6">
    <source>
        <dbReference type="Google" id="ProtNLM"/>
    </source>
</evidence>
<keyword evidence="2" id="KW-0812">Transmembrane</keyword>
<protein>
    <recommendedName>
        <fullName evidence="6">Ig-like domain-containing protein</fullName>
    </recommendedName>
</protein>
<keyword evidence="2" id="KW-0472">Membrane</keyword>
<name>A0A1W0WQV5_HYPEX</name>